<dbReference type="PROSITE" id="PS51094">
    <property type="entry name" value="PTS_EIIA_TYPE_2"/>
    <property type="match status" value="1"/>
</dbReference>
<dbReference type="NCBIfam" id="TIGR00848">
    <property type="entry name" value="fruA"/>
    <property type="match status" value="1"/>
</dbReference>
<dbReference type="Gene3D" id="3.40.930.10">
    <property type="entry name" value="Mannitol-specific EII, Chain A"/>
    <property type="match status" value="1"/>
</dbReference>
<sequence>MQLTALIKPETVLMSLDVQSKEECIQTMAETLAKAGFVTEPDTYVEAVVNREKTGSTGVGFGVAIPHGKSKGVAQPGVAFAKLAKPVDWKSLDGNPVSVVFLIAVPEENVGNEHLQILVAISRKLIHEDFRNELFEATSVEDVFRILETL</sequence>
<evidence type="ECO:0000313" key="7">
    <source>
        <dbReference type="EMBL" id="MFC4767971.1"/>
    </source>
</evidence>
<keyword evidence="4" id="KW-0808">Transferase</keyword>
<dbReference type="PROSITE" id="PS00372">
    <property type="entry name" value="PTS_EIIA_TYPE_2_HIS"/>
    <property type="match status" value="1"/>
</dbReference>
<dbReference type="CDD" id="cd00211">
    <property type="entry name" value="PTS_IIA_fru"/>
    <property type="match status" value="1"/>
</dbReference>
<dbReference type="PANTHER" id="PTHR47738">
    <property type="entry name" value="PTS SYSTEM FRUCTOSE-LIKE EIIA COMPONENT-RELATED"/>
    <property type="match status" value="1"/>
</dbReference>
<dbReference type="Pfam" id="PF00359">
    <property type="entry name" value="PTS_EIIA_2"/>
    <property type="match status" value="1"/>
</dbReference>
<dbReference type="InterPro" id="IPR016152">
    <property type="entry name" value="PTrfase/Anion_transptr"/>
</dbReference>
<evidence type="ECO:0000256" key="1">
    <source>
        <dbReference type="ARBA" id="ARBA00022448"/>
    </source>
</evidence>
<protein>
    <submittedName>
        <fullName evidence="7">PTS sugar transporter subunit IIA</fullName>
    </submittedName>
</protein>
<evidence type="ECO:0000313" key="8">
    <source>
        <dbReference type="Proteomes" id="UP001596002"/>
    </source>
</evidence>
<keyword evidence="1" id="KW-0813">Transport</keyword>
<dbReference type="InterPro" id="IPR002178">
    <property type="entry name" value="PTS_EIIA_type-2_dom"/>
</dbReference>
<keyword evidence="8" id="KW-1185">Reference proteome</keyword>
<dbReference type="InterPro" id="IPR004715">
    <property type="entry name" value="PTS_IIA_fruc"/>
</dbReference>
<evidence type="ECO:0000256" key="5">
    <source>
        <dbReference type="ARBA" id="ARBA00022683"/>
    </source>
</evidence>
<keyword evidence="2" id="KW-0597">Phosphoprotein</keyword>
<gene>
    <name evidence="7" type="ORF">ACFO8Q_11465</name>
</gene>
<organism evidence="7 8">
    <name type="scientific">Effusibacillus consociatus</name>
    <dbReference type="NCBI Taxonomy" id="1117041"/>
    <lineage>
        <taxon>Bacteria</taxon>
        <taxon>Bacillati</taxon>
        <taxon>Bacillota</taxon>
        <taxon>Bacilli</taxon>
        <taxon>Bacillales</taxon>
        <taxon>Alicyclobacillaceae</taxon>
        <taxon>Effusibacillus</taxon>
    </lineage>
</organism>
<evidence type="ECO:0000256" key="3">
    <source>
        <dbReference type="ARBA" id="ARBA00022597"/>
    </source>
</evidence>
<keyword evidence="5" id="KW-0598">Phosphotransferase system</keyword>
<comment type="caution">
    <text evidence="7">The sequence shown here is derived from an EMBL/GenBank/DDBJ whole genome shotgun (WGS) entry which is preliminary data.</text>
</comment>
<dbReference type="SUPFAM" id="SSF55804">
    <property type="entry name" value="Phoshotransferase/anion transport protein"/>
    <property type="match status" value="1"/>
</dbReference>
<evidence type="ECO:0000256" key="4">
    <source>
        <dbReference type="ARBA" id="ARBA00022679"/>
    </source>
</evidence>
<reference evidence="8" key="1">
    <citation type="journal article" date="2019" name="Int. J. Syst. Evol. Microbiol.">
        <title>The Global Catalogue of Microorganisms (GCM) 10K type strain sequencing project: providing services to taxonomists for standard genome sequencing and annotation.</title>
        <authorList>
            <consortium name="The Broad Institute Genomics Platform"/>
            <consortium name="The Broad Institute Genome Sequencing Center for Infectious Disease"/>
            <person name="Wu L."/>
            <person name="Ma J."/>
        </authorList>
    </citation>
    <scope>NUCLEOTIDE SEQUENCE [LARGE SCALE GENOMIC DNA]</scope>
    <source>
        <strain evidence="8">WYCCWR 12678</strain>
    </source>
</reference>
<dbReference type="PANTHER" id="PTHR47738:SF2">
    <property type="entry name" value="PTS SYSTEM FRUCTOSE-LIKE EIIA COMPONENT"/>
    <property type="match status" value="1"/>
</dbReference>
<name>A0ABV9Q0D8_9BACL</name>
<dbReference type="EMBL" id="JBHSHC010000093">
    <property type="protein sequence ID" value="MFC4767971.1"/>
    <property type="molecule type" value="Genomic_DNA"/>
</dbReference>
<proteinExistence type="predicted"/>
<dbReference type="InterPro" id="IPR051541">
    <property type="entry name" value="PTS_SugarTrans_NitroReg"/>
</dbReference>
<dbReference type="RefSeq" id="WP_380025888.1">
    <property type="nucleotide sequence ID" value="NZ_JBHSHC010000093.1"/>
</dbReference>
<accession>A0ABV9Q0D8</accession>
<dbReference type="Proteomes" id="UP001596002">
    <property type="component" value="Unassembled WGS sequence"/>
</dbReference>
<evidence type="ECO:0000256" key="2">
    <source>
        <dbReference type="ARBA" id="ARBA00022553"/>
    </source>
</evidence>
<evidence type="ECO:0000259" key="6">
    <source>
        <dbReference type="PROSITE" id="PS51094"/>
    </source>
</evidence>
<feature type="domain" description="PTS EIIA type-2" evidence="6">
    <location>
        <begin position="5"/>
        <end position="150"/>
    </location>
</feature>
<keyword evidence="3 7" id="KW-0762">Sugar transport</keyword>